<protein>
    <submittedName>
        <fullName evidence="6">Group III truncated hemoglobin</fullName>
    </submittedName>
</protein>
<evidence type="ECO:0000256" key="2">
    <source>
        <dbReference type="ARBA" id="ARBA00022617"/>
    </source>
</evidence>
<accession>A0A4Y8AP11</accession>
<keyword evidence="3 5" id="KW-0479">Metal-binding</keyword>
<name>A0A4Y8AP11_9FLAO</name>
<organism evidence="6 7">
    <name type="scientific">Gramella jeungdoensis</name>
    <dbReference type="NCBI Taxonomy" id="708091"/>
    <lineage>
        <taxon>Bacteria</taxon>
        <taxon>Pseudomonadati</taxon>
        <taxon>Bacteroidota</taxon>
        <taxon>Flavobacteriia</taxon>
        <taxon>Flavobacteriales</taxon>
        <taxon>Flavobacteriaceae</taxon>
        <taxon>Christiangramia</taxon>
    </lineage>
</organism>
<dbReference type="Gene3D" id="1.10.490.10">
    <property type="entry name" value="Globins"/>
    <property type="match status" value="1"/>
</dbReference>
<evidence type="ECO:0000256" key="4">
    <source>
        <dbReference type="ARBA" id="ARBA00023004"/>
    </source>
</evidence>
<keyword evidence="4 5" id="KW-0408">Iron</keyword>
<dbReference type="InterPro" id="IPR001486">
    <property type="entry name" value="Hemoglobin_trunc"/>
</dbReference>
<evidence type="ECO:0000256" key="1">
    <source>
        <dbReference type="ARBA" id="ARBA00022448"/>
    </source>
</evidence>
<dbReference type="EMBL" id="SNQI01000006">
    <property type="protein sequence ID" value="TEW72177.1"/>
    <property type="molecule type" value="Genomic_DNA"/>
</dbReference>
<evidence type="ECO:0000256" key="3">
    <source>
        <dbReference type="ARBA" id="ARBA00022723"/>
    </source>
</evidence>
<dbReference type="SUPFAM" id="SSF46458">
    <property type="entry name" value="Globin-like"/>
    <property type="match status" value="1"/>
</dbReference>
<keyword evidence="2 5" id="KW-0349">Heme</keyword>
<evidence type="ECO:0000313" key="7">
    <source>
        <dbReference type="Proteomes" id="UP000298517"/>
    </source>
</evidence>
<keyword evidence="7" id="KW-1185">Reference proteome</keyword>
<dbReference type="Pfam" id="PF01152">
    <property type="entry name" value="Bac_globin"/>
    <property type="match status" value="1"/>
</dbReference>
<dbReference type="CDD" id="cd08916">
    <property type="entry name" value="TrHb3_P"/>
    <property type="match status" value="1"/>
</dbReference>
<gene>
    <name evidence="6" type="ORF">E2488_15045</name>
</gene>
<dbReference type="InterPro" id="IPR009050">
    <property type="entry name" value="Globin-like_sf"/>
</dbReference>
<dbReference type="AlphaFoldDB" id="A0A4Y8AP11"/>
<proteinExistence type="predicted"/>
<evidence type="ECO:0000256" key="5">
    <source>
        <dbReference type="PIRSR" id="PIRSR601486-1"/>
    </source>
</evidence>
<dbReference type="GO" id="GO:0019825">
    <property type="term" value="F:oxygen binding"/>
    <property type="evidence" value="ECO:0007669"/>
    <property type="project" value="InterPro"/>
</dbReference>
<evidence type="ECO:0000313" key="6">
    <source>
        <dbReference type="EMBL" id="TEW72177.1"/>
    </source>
</evidence>
<dbReference type="InterPro" id="IPR012292">
    <property type="entry name" value="Globin/Proto"/>
</dbReference>
<sequence>MKNDIENREDIYLLVKTFYVKLLNDDLMRHFFIDFTNPEHLEIHLQTLVDFWDNILFYSGGYRKNAMAPHLKLHQEKPFKKEHFKSWLSMFSESVDELFQGENAHAAKSRAQSIATVMEIKISELNNE</sequence>
<feature type="binding site" description="proximal binding residue" evidence="5">
    <location>
        <position position="70"/>
    </location>
    <ligand>
        <name>heme</name>
        <dbReference type="ChEBI" id="CHEBI:30413"/>
    </ligand>
    <ligandPart>
        <name>Fe</name>
        <dbReference type="ChEBI" id="CHEBI:18248"/>
    </ligandPart>
</feature>
<dbReference type="RefSeq" id="WP_134249201.1">
    <property type="nucleotide sequence ID" value="NZ_SNQI01000006.1"/>
</dbReference>
<keyword evidence="1" id="KW-0813">Transport</keyword>
<comment type="caution">
    <text evidence="6">The sequence shown here is derived from an EMBL/GenBank/DDBJ whole genome shotgun (WGS) entry which is preliminary data.</text>
</comment>
<dbReference type="OrthoDB" id="25954at2"/>
<dbReference type="Proteomes" id="UP000298517">
    <property type="component" value="Unassembled WGS sequence"/>
</dbReference>
<dbReference type="GO" id="GO:0020037">
    <property type="term" value="F:heme binding"/>
    <property type="evidence" value="ECO:0007669"/>
    <property type="project" value="InterPro"/>
</dbReference>
<dbReference type="GO" id="GO:0046872">
    <property type="term" value="F:metal ion binding"/>
    <property type="evidence" value="ECO:0007669"/>
    <property type="project" value="UniProtKB-KW"/>
</dbReference>
<reference evidence="6 7" key="1">
    <citation type="journal article" date="2011" name="J. Microbiol.">
        <title>Gramella jeungdoensis sp. nov., isolated from a solar saltern in Korea.</title>
        <authorList>
            <person name="Joung Y."/>
            <person name="Kim H."/>
            <person name="Jang T."/>
            <person name="Ahn T.S."/>
            <person name="Joh K."/>
        </authorList>
    </citation>
    <scope>NUCLEOTIDE SEQUENCE [LARGE SCALE GENOMIC DNA]</scope>
    <source>
        <strain evidence="6 7">KCTC 23123</strain>
    </source>
</reference>